<evidence type="ECO:0000313" key="3">
    <source>
        <dbReference type="Proteomes" id="UP000008837"/>
    </source>
</evidence>
<dbReference type="Pfam" id="PF06999">
    <property type="entry name" value="Suc_Fer-like"/>
    <property type="match status" value="1"/>
</dbReference>
<dbReference type="InParanoid" id="A8Q1G7"/>
<evidence type="ECO:0008006" key="4">
    <source>
        <dbReference type="Google" id="ProtNLM"/>
    </source>
</evidence>
<evidence type="ECO:0000313" key="2">
    <source>
        <dbReference type="EMBL" id="EDP43572.1"/>
    </source>
</evidence>
<proteinExistence type="predicted"/>
<keyword evidence="3" id="KW-1185">Reference proteome</keyword>
<dbReference type="RefSeq" id="XP_001730786.1">
    <property type="nucleotide sequence ID" value="XM_001730734.1"/>
</dbReference>
<dbReference type="OrthoDB" id="10253744at2759"/>
<dbReference type="InterPro" id="IPR012675">
    <property type="entry name" value="Beta-grasp_dom_sf"/>
</dbReference>
<dbReference type="InterPro" id="IPR036010">
    <property type="entry name" value="2Fe-2S_ferredoxin-like_sf"/>
</dbReference>
<comment type="caution">
    <text evidence="2">The sequence shown here is derived from an EMBL/GenBank/DDBJ whole genome shotgun (WGS) entry which is preliminary data.</text>
</comment>
<dbReference type="Gene3D" id="3.10.20.30">
    <property type="match status" value="1"/>
</dbReference>
<feature type="region of interest" description="Disordered" evidence="1">
    <location>
        <begin position="350"/>
        <end position="376"/>
    </location>
</feature>
<dbReference type="KEGG" id="mgl:MGL_1785"/>
<evidence type="ECO:0000256" key="1">
    <source>
        <dbReference type="SAM" id="MobiDB-lite"/>
    </source>
</evidence>
<dbReference type="Gene3D" id="3.40.30.10">
    <property type="entry name" value="Glutaredoxin"/>
    <property type="match status" value="1"/>
</dbReference>
<dbReference type="STRING" id="425265.A8Q1G7"/>
<dbReference type="OMA" id="HIFVCTH"/>
<accession>A8Q1G7</accession>
<dbReference type="InterPro" id="IPR036249">
    <property type="entry name" value="Thioredoxin-like_sf"/>
</dbReference>
<dbReference type="SUPFAM" id="SSF54292">
    <property type="entry name" value="2Fe-2S ferredoxin-like"/>
    <property type="match status" value="1"/>
</dbReference>
<reference evidence="2 3" key="1">
    <citation type="journal article" date="2007" name="Proc. Natl. Acad. Sci. U.S.A.">
        <title>Dandruff-associated Malassezia genomes reveal convergent and divergent virulence traits shared with plant and human fungal pathogens.</title>
        <authorList>
            <person name="Xu J."/>
            <person name="Saunders C.W."/>
            <person name="Hu P."/>
            <person name="Grant R.A."/>
            <person name="Boekhout T."/>
            <person name="Kuramae E.E."/>
            <person name="Kronstad J.W."/>
            <person name="Deangelis Y.M."/>
            <person name="Reeder N.L."/>
            <person name="Johnstone K.R."/>
            <person name="Leland M."/>
            <person name="Fieno A.M."/>
            <person name="Begley W.M."/>
            <person name="Sun Y."/>
            <person name="Lacey M.P."/>
            <person name="Chaudhary T."/>
            <person name="Keough T."/>
            <person name="Chu L."/>
            <person name="Sears R."/>
            <person name="Yuan B."/>
            <person name="Dawson T.L.Jr."/>
        </authorList>
    </citation>
    <scope>NUCLEOTIDE SEQUENCE [LARGE SCALE GENOMIC DNA]</scope>
    <source>
        <strain evidence="3">ATCC MYA-4612 / CBS 7966</strain>
    </source>
</reference>
<dbReference type="InterPro" id="IPR009737">
    <property type="entry name" value="Aim32/Apd1-like"/>
</dbReference>
<dbReference type="PANTHER" id="PTHR31902">
    <property type="entry name" value="ACTIN PATCHES DISTAL PROTEIN 1"/>
    <property type="match status" value="1"/>
</dbReference>
<dbReference type="VEuPathDB" id="FungiDB:MGL_1785"/>
<dbReference type="SUPFAM" id="SSF52833">
    <property type="entry name" value="Thioredoxin-like"/>
    <property type="match status" value="1"/>
</dbReference>
<sequence length="499" mass="55055">MATAAISCSLPAYAQRIPCRLVRAPAPARLIGAWQRQRLYSSRAWPGSFACDAAPALDEHGHIPSAPYDAEPLTGTLPHTDAHLVLHPAQYSRPPTTWPSHVESSCALLSELASRTREHGSLAGFRVNLSSGDAALAEPPSGAWDPSRSTAMRMPPNHAQEDEMFWLYAYTTSGRYVRWPEPISLRTLPSGTELRTQLQAMWSRAHDTLESHIYVCTHGMRDCRCGVAGTAVYDALQRAVTNHTAQCAQDGAKPARTIRVFPISHVGGHKWAACALVYPHGDWYGNLRVSDVPLLLRTALAPSSSRHDLDDLRERLVVWPRWRGRLGMSQSEQRDHRDVWGPPIVHTAHITPARRSRSHSRSPTPSPPAAVDTRTTVPLRFHAHDGTWYNVDGHIGESLMEVAKRHNLPSIEATCGGELECATCHAYLCDASDGSDPATRGDINCAPSWSAAAVSDEEDDMLEYAPFRKASSRLTCQVRVSQALSDWMQRGGRIELDRF</sequence>
<dbReference type="CDD" id="cd03062">
    <property type="entry name" value="TRX_Fd_Sucrase"/>
    <property type="match status" value="1"/>
</dbReference>
<dbReference type="Proteomes" id="UP000008837">
    <property type="component" value="Unassembled WGS sequence"/>
</dbReference>
<dbReference type="GO" id="GO:0051536">
    <property type="term" value="F:iron-sulfur cluster binding"/>
    <property type="evidence" value="ECO:0007669"/>
    <property type="project" value="InterPro"/>
</dbReference>
<dbReference type="GeneID" id="5855093"/>
<organism evidence="2 3">
    <name type="scientific">Malassezia globosa (strain ATCC MYA-4612 / CBS 7966)</name>
    <name type="common">Dandruff-associated fungus</name>
    <dbReference type="NCBI Taxonomy" id="425265"/>
    <lineage>
        <taxon>Eukaryota</taxon>
        <taxon>Fungi</taxon>
        <taxon>Dikarya</taxon>
        <taxon>Basidiomycota</taxon>
        <taxon>Ustilaginomycotina</taxon>
        <taxon>Malasseziomycetes</taxon>
        <taxon>Malasseziales</taxon>
        <taxon>Malasseziaceae</taxon>
        <taxon>Malassezia</taxon>
    </lineage>
</organism>
<gene>
    <name evidence="2" type="ORF">MGL_1785</name>
</gene>
<dbReference type="EMBL" id="AAYY01000006">
    <property type="protein sequence ID" value="EDP43572.1"/>
    <property type="molecule type" value="Genomic_DNA"/>
</dbReference>
<dbReference type="AlphaFoldDB" id="A8Q1G7"/>
<name>A8Q1G7_MALGO</name>
<protein>
    <recommendedName>
        <fullName evidence="4">2Fe-2S ferredoxin-type domain-containing protein</fullName>
    </recommendedName>
</protein>